<dbReference type="Proteomes" id="UP000007431">
    <property type="component" value="Unassembled WGS sequence"/>
</dbReference>
<sequence>MFDMEEVARVATYALDRCGVLSDMRKIALCVRHALSREWALEALKNVCSRAQAVSVEEAKGMGAEMTALVAQVRERFICNGREESTLEEIVRNVMLQ</sequence>
<proteinExistence type="predicted"/>
<keyword evidence="2" id="KW-1185">Reference proteome</keyword>
<evidence type="ECO:0000313" key="1">
    <source>
        <dbReference type="EMBL" id="EFJ04039.1"/>
    </source>
</evidence>
<dbReference type="AlphaFoldDB" id="D8PL39"/>
<accession>D8PL39</accession>
<dbReference type="HOGENOM" id="CLU_2347891_0_0_1"/>
<evidence type="ECO:0000313" key="2">
    <source>
        <dbReference type="Proteomes" id="UP000007431"/>
    </source>
</evidence>
<organism evidence="2">
    <name type="scientific">Schizophyllum commune (strain H4-8 / FGSC 9210)</name>
    <name type="common">Split gill fungus</name>
    <dbReference type="NCBI Taxonomy" id="578458"/>
    <lineage>
        <taxon>Eukaryota</taxon>
        <taxon>Fungi</taxon>
        <taxon>Dikarya</taxon>
        <taxon>Basidiomycota</taxon>
        <taxon>Agaricomycotina</taxon>
        <taxon>Agaricomycetes</taxon>
        <taxon>Agaricomycetidae</taxon>
        <taxon>Agaricales</taxon>
        <taxon>Schizophyllaceae</taxon>
        <taxon>Schizophyllum</taxon>
    </lineage>
</organism>
<reference evidence="1 2" key="1">
    <citation type="journal article" date="2010" name="Nat. Biotechnol.">
        <title>Genome sequence of the model mushroom Schizophyllum commune.</title>
        <authorList>
            <person name="Ohm R.A."/>
            <person name="de Jong J.F."/>
            <person name="Lugones L.G."/>
            <person name="Aerts A."/>
            <person name="Kothe E."/>
            <person name="Stajich J.E."/>
            <person name="de Vries R.P."/>
            <person name="Record E."/>
            <person name="Levasseur A."/>
            <person name="Baker S.E."/>
            <person name="Bartholomew K.A."/>
            <person name="Coutinho P.M."/>
            <person name="Erdmann S."/>
            <person name="Fowler T.J."/>
            <person name="Gathman A.C."/>
            <person name="Lombard V."/>
            <person name="Henrissat B."/>
            <person name="Knabe N."/>
            <person name="Kuees U."/>
            <person name="Lilly W.W."/>
            <person name="Lindquist E."/>
            <person name="Lucas S."/>
            <person name="Magnuson J.K."/>
            <person name="Piumi F."/>
            <person name="Raudaskoski M."/>
            <person name="Salamov A."/>
            <person name="Schmutz J."/>
            <person name="Schwarze F.W.M.R."/>
            <person name="vanKuyk P.A."/>
            <person name="Horton J.S."/>
            <person name="Grigoriev I.V."/>
            <person name="Woesten H.A.B."/>
        </authorList>
    </citation>
    <scope>NUCLEOTIDE SEQUENCE [LARGE SCALE GENOMIC DNA]</scope>
    <source>
        <strain evidence="2">H4-8 / FGSC 9210</strain>
    </source>
</reference>
<gene>
    <name evidence="1" type="ORF">SCHCODRAFT_84308</name>
</gene>
<protein>
    <submittedName>
        <fullName evidence="1">Expressed protein</fullName>
    </submittedName>
</protein>
<name>D8PL39_SCHCM</name>
<dbReference type="VEuPathDB" id="FungiDB:SCHCODRAFT_02609639"/>
<dbReference type="InParanoid" id="D8PL39"/>
<dbReference type="EMBL" id="GL377302">
    <property type="protein sequence ID" value="EFJ04039.1"/>
    <property type="molecule type" value="Genomic_DNA"/>
</dbReference>